<feature type="compositionally biased region" description="Polar residues" evidence="1">
    <location>
        <begin position="25"/>
        <end position="41"/>
    </location>
</feature>
<evidence type="ECO:0000313" key="2">
    <source>
        <dbReference type="EMBL" id="KAA8632643.1"/>
    </source>
</evidence>
<reference evidence="2 3" key="1">
    <citation type="submission" date="2017-07" db="EMBL/GenBank/DDBJ databases">
        <title>Genome sequence of the Sordaria macrospora wild type strain R19027.</title>
        <authorList>
            <person name="Nowrousian M."/>
            <person name="Teichert I."/>
            <person name="Kueck U."/>
        </authorList>
    </citation>
    <scope>NUCLEOTIDE SEQUENCE [LARGE SCALE GENOMIC DNA]</scope>
    <source>
        <strain evidence="2 3">R19027</strain>
        <tissue evidence="2">Mycelium</tissue>
    </source>
</reference>
<protein>
    <submittedName>
        <fullName evidence="2">Uncharacterized protein</fullName>
    </submittedName>
</protein>
<gene>
    <name evidence="2" type="ORF">SMACR_00417</name>
</gene>
<dbReference type="AlphaFoldDB" id="A0A8S8ZRJ8"/>
<organism evidence="2 3">
    <name type="scientific">Sordaria macrospora</name>
    <dbReference type="NCBI Taxonomy" id="5147"/>
    <lineage>
        <taxon>Eukaryota</taxon>
        <taxon>Fungi</taxon>
        <taxon>Dikarya</taxon>
        <taxon>Ascomycota</taxon>
        <taxon>Pezizomycotina</taxon>
        <taxon>Sordariomycetes</taxon>
        <taxon>Sordariomycetidae</taxon>
        <taxon>Sordariales</taxon>
        <taxon>Sordariaceae</taxon>
        <taxon>Sordaria</taxon>
    </lineage>
</organism>
<feature type="compositionally biased region" description="Basic and acidic residues" evidence="1">
    <location>
        <begin position="7"/>
        <end position="20"/>
    </location>
</feature>
<comment type="caution">
    <text evidence="2">The sequence shown here is derived from an EMBL/GenBank/DDBJ whole genome shotgun (WGS) entry which is preliminary data.</text>
</comment>
<sequence length="84" mass="9053">MFPSPRRPLDAQECQAKRTGDAGSSEANSSGVPASTPQPNGNVGVDHNSRRQKPETGTLLARWGLIMLHPWPRKPPDATPPDNT</sequence>
<dbReference type="EMBL" id="NMPR01000051">
    <property type="protein sequence ID" value="KAA8632643.1"/>
    <property type="molecule type" value="Genomic_DNA"/>
</dbReference>
<accession>A0A8S8ZRJ8</accession>
<dbReference type="VEuPathDB" id="FungiDB:SMAC_00417"/>
<proteinExistence type="predicted"/>
<dbReference type="Proteomes" id="UP000433876">
    <property type="component" value="Unassembled WGS sequence"/>
</dbReference>
<evidence type="ECO:0000256" key="1">
    <source>
        <dbReference type="SAM" id="MobiDB-lite"/>
    </source>
</evidence>
<evidence type="ECO:0000313" key="3">
    <source>
        <dbReference type="Proteomes" id="UP000433876"/>
    </source>
</evidence>
<feature type="region of interest" description="Disordered" evidence="1">
    <location>
        <begin position="1"/>
        <end position="56"/>
    </location>
</feature>
<name>A0A8S8ZRJ8_SORMA</name>